<sequence>MHRSNLNQMVDAILYGRNMHVVWEEKNEPMIVDPHISTNMSGTYLEIYPKLTEALPTMEGGFFHSPLTDKEKKKAIFSCSKSSTIKYLLPSVNKDVTTFSNYYNRADLRRPFQRRQQFTYQSYSGDGFAQAQKIKLLPQLHRRIARLQTITQPQTIKKRKAQVFKERLRLGPVLILIDNAFSLLQEKTTSGTNRLSYQKTREAKTSPQLEEVKSTSRKKKFQMGIFRQYVARSQKIRILEYLEDFLLNGNKFKRDNTQGSNGQDQRLIPRSSKTYKSLNNILTPQGSRAKYLSTQLESVRKSILLLTLGPNNTSNQKSTPGDNNTDNINSVMKDCNMKQKIILHEKQALALDGIEDQRRALKNQELENYAVGFIICNKQRIRCRTKYNSEQQRFLEWERFKNLTESISAAQIQNYLAEIHFTDKLKPSMI</sequence>
<evidence type="ECO:0000313" key="1">
    <source>
        <dbReference type="EMBL" id="PVU92975.1"/>
    </source>
</evidence>
<dbReference type="Proteomes" id="UP000245383">
    <property type="component" value="Unassembled WGS sequence"/>
</dbReference>
<keyword evidence="2" id="KW-1185">Reference proteome</keyword>
<dbReference type="OrthoDB" id="10651497at2759"/>
<reference evidence="1 2" key="1">
    <citation type="journal article" date="2018" name="MBio">
        <title>Comparative Genomics Reveals the Core Gene Toolbox for the Fungus-Insect Symbiosis.</title>
        <authorList>
            <person name="Wang Y."/>
            <person name="Stata M."/>
            <person name="Wang W."/>
            <person name="Stajich J.E."/>
            <person name="White M.M."/>
            <person name="Moncalvo J.M."/>
        </authorList>
    </citation>
    <scope>NUCLEOTIDE SEQUENCE [LARGE SCALE GENOMIC DNA]</scope>
    <source>
        <strain evidence="1 2">SWE-8-4</strain>
    </source>
</reference>
<dbReference type="EMBL" id="MBFR01000143">
    <property type="protein sequence ID" value="PVU92975.1"/>
    <property type="molecule type" value="Genomic_DNA"/>
</dbReference>
<protein>
    <submittedName>
        <fullName evidence="1">Uncharacterized protein</fullName>
    </submittedName>
</protein>
<dbReference type="AlphaFoldDB" id="A0A2T9YKW7"/>
<dbReference type="STRING" id="133385.A0A2T9YKW7"/>
<comment type="caution">
    <text evidence="1">The sequence shown here is derived from an EMBL/GenBank/DDBJ whole genome shotgun (WGS) entry which is preliminary data.</text>
</comment>
<accession>A0A2T9YKW7</accession>
<proteinExistence type="predicted"/>
<gene>
    <name evidence="1" type="ORF">BB561_003528</name>
</gene>
<organism evidence="1 2">
    <name type="scientific">Smittium simulii</name>
    <dbReference type="NCBI Taxonomy" id="133385"/>
    <lineage>
        <taxon>Eukaryota</taxon>
        <taxon>Fungi</taxon>
        <taxon>Fungi incertae sedis</taxon>
        <taxon>Zoopagomycota</taxon>
        <taxon>Kickxellomycotina</taxon>
        <taxon>Harpellomycetes</taxon>
        <taxon>Harpellales</taxon>
        <taxon>Legeriomycetaceae</taxon>
        <taxon>Smittium</taxon>
    </lineage>
</organism>
<evidence type="ECO:0000313" key="2">
    <source>
        <dbReference type="Proteomes" id="UP000245383"/>
    </source>
</evidence>
<name>A0A2T9YKW7_9FUNG</name>